<sequence length="62" mass="7325">MAFQATNRYRHRRGREIDSIPPGFQRTEEVTIDPTTGVRMVVWYNEETGQRIYVPETKKKPS</sequence>
<comment type="caution">
    <text evidence="2">The sequence shown here is derived from an EMBL/GenBank/DDBJ whole genome shotgun (WGS) entry which is preliminary data.</text>
</comment>
<dbReference type="AlphaFoldDB" id="A0A0P9CGN9"/>
<evidence type="ECO:0000256" key="1">
    <source>
        <dbReference type="SAM" id="MobiDB-lite"/>
    </source>
</evidence>
<gene>
    <name evidence="2" type="ORF">AN477_19135</name>
</gene>
<dbReference type="PATRIC" id="fig|471514.4.peg.1514"/>
<evidence type="ECO:0000313" key="2">
    <source>
        <dbReference type="EMBL" id="KPV42194.1"/>
    </source>
</evidence>
<reference evidence="2 3" key="1">
    <citation type="submission" date="2015-09" db="EMBL/GenBank/DDBJ databases">
        <title>Draft genome sequence of Alicyclobacillus ferrooxydans DSM 22381.</title>
        <authorList>
            <person name="Hemp J."/>
        </authorList>
    </citation>
    <scope>NUCLEOTIDE SEQUENCE [LARGE SCALE GENOMIC DNA]</scope>
    <source>
        <strain evidence="2 3">TC-34</strain>
    </source>
</reference>
<evidence type="ECO:0000313" key="3">
    <source>
        <dbReference type="Proteomes" id="UP000050482"/>
    </source>
</evidence>
<keyword evidence="3" id="KW-1185">Reference proteome</keyword>
<name>A0A0P9CGN9_9BACL</name>
<protein>
    <submittedName>
        <fullName evidence="2">Uncharacterized protein</fullName>
    </submittedName>
</protein>
<feature type="region of interest" description="Disordered" evidence="1">
    <location>
        <begin position="1"/>
        <end position="21"/>
    </location>
</feature>
<dbReference type="EMBL" id="LJCO01000082">
    <property type="protein sequence ID" value="KPV42194.1"/>
    <property type="molecule type" value="Genomic_DNA"/>
</dbReference>
<proteinExistence type="predicted"/>
<dbReference type="STRING" id="471514.AN477_19135"/>
<accession>A0A0P9CGN9</accession>
<dbReference type="Proteomes" id="UP000050482">
    <property type="component" value="Unassembled WGS sequence"/>
</dbReference>
<organism evidence="2 3">
    <name type="scientific">Alicyclobacillus ferrooxydans</name>
    <dbReference type="NCBI Taxonomy" id="471514"/>
    <lineage>
        <taxon>Bacteria</taxon>
        <taxon>Bacillati</taxon>
        <taxon>Bacillota</taxon>
        <taxon>Bacilli</taxon>
        <taxon>Bacillales</taxon>
        <taxon>Alicyclobacillaceae</taxon>
        <taxon>Alicyclobacillus</taxon>
    </lineage>
</organism>